<dbReference type="Pfam" id="PF00293">
    <property type="entry name" value="NUDIX"/>
    <property type="match status" value="1"/>
</dbReference>
<feature type="short sequence motif" description="Nudix box" evidence="4">
    <location>
        <begin position="237"/>
        <end position="259"/>
    </location>
</feature>
<protein>
    <submittedName>
        <fullName evidence="6">NUDIX domain-containing protein</fullName>
    </submittedName>
</protein>
<reference evidence="6 7" key="1">
    <citation type="submission" date="2018-09" db="EMBL/GenBank/DDBJ databases">
        <title>Paracoccus onubensis nov. sp. a moderate halophilic bacterium isolated from Gruta de las Maravillas (Aracena, Spain).</title>
        <authorList>
            <person name="Jurado V."/>
            <person name="Gutierrez-Patricio S."/>
            <person name="Gonzalez-Pimentel J.L."/>
            <person name="Laiz L."/>
            <person name="Saiz-Jimenez C."/>
        </authorList>
    </citation>
    <scope>NUCLEOTIDE SEQUENCE [LARGE SCALE GENOMIC DNA]</scope>
    <source>
        <strain evidence="6 7">DSM 19484</strain>
    </source>
</reference>
<keyword evidence="3" id="KW-0460">Magnesium</keyword>
<feature type="binding site" evidence="3">
    <location>
        <position position="252"/>
    </location>
    <ligand>
        <name>Mg(2+)</name>
        <dbReference type="ChEBI" id="CHEBI:18420"/>
        <label>1</label>
    </ligand>
</feature>
<dbReference type="RefSeq" id="WP_119885481.1">
    <property type="nucleotide sequence ID" value="NZ_CP067169.1"/>
</dbReference>
<dbReference type="GO" id="GO:0046872">
    <property type="term" value="F:metal ion binding"/>
    <property type="evidence" value="ECO:0007669"/>
    <property type="project" value="UniProtKB-KW"/>
</dbReference>
<dbReference type="AlphaFoldDB" id="A0A418ZZU6"/>
<evidence type="ECO:0000313" key="7">
    <source>
        <dbReference type="Proteomes" id="UP000285530"/>
    </source>
</evidence>
<evidence type="ECO:0000313" key="6">
    <source>
        <dbReference type="EMBL" id="RJL06111.1"/>
    </source>
</evidence>
<keyword evidence="7" id="KW-1185">Reference proteome</keyword>
<dbReference type="OrthoDB" id="5292471at2"/>
<dbReference type="PROSITE" id="PS00893">
    <property type="entry name" value="NUDIX_BOX"/>
    <property type="match status" value="1"/>
</dbReference>
<dbReference type="InterPro" id="IPR020084">
    <property type="entry name" value="NUDIX_hydrolase_CS"/>
</dbReference>
<dbReference type="SUPFAM" id="SSF55811">
    <property type="entry name" value="Nudix"/>
    <property type="match status" value="1"/>
</dbReference>
<dbReference type="GO" id="GO:0016818">
    <property type="term" value="F:hydrolase activity, acting on acid anhydrides, in phosphorus-containing anhydrides"/>
    <property type="evidence" value="ECO:0007669"/>
    <property type="project" value="InterPro"/>
</dbReference>
<dbReference type="InterPro" id="IPR015797">
    <property type="entry name" value="NUDIX_hydrolase-like_dom_sf"/>
</dbReference>
<organism evidence="6 7">
    <name type="scientific">Paracoccus aestuarii</name>
    <dbReference type="NCBI Taxonomy" id="453842"/>
    <lineage>
        <taxon>Bacteria</taxon>
        <taxon>Pseudomonadati</taxon>
        <taxon>Pseudomonadota</taxon>
        <taxon>Alphaproteobacteria</taxon>
        <taxon>Rhodobacterales</taxon>
        <taxon>Paracoccaceae</taxon>
        <taxon>Paracoccus</taxon>
    </lineage>
</organism>
<accession>A0A418ZZU6</accession>
<name>A0A418ZZU6_9RHOB</name>
<dbReference type="InterPro" id="IPR000086">
    <property type="entry name" value="NUDIX_hydrolase_dom"/>
</dbReference>
<dbReference type="Gene3D" id="3.90.79.10">
    <property type="entry name" value="Nucleoside Triphosphate Pyrophosphohydrolase"/>
    <property type="match status" value="1"/>
</dbReference>
<evidence type="ECO:0000259" key="5">
    <source>
        <dbReference type="PROSITE" id="PS51462"/>
    </source>
</evidence>
<dbReference type="InterPro" id="IPR004385">
    <property type="entry name" value="NDP_pyrophosphatase"/>
</dbReference>
<keyword evidence="2" id="KW-0378">Hydrolase</keyword>
<comment type="cofactor">
    <cofactor evidence="1 3">
        <name>Mg(2+)</name>
        <dbReference type="ChEBI" id="CHEBI:18420"/>
    </cofactor>
</comment>
<feature type="binding site" evidence="3">
    <location>
        <position position="305"/>
    </location>
    <ligand>
        <name>Mg(2+)</name>
        <dbReference type="ChEBI" id="CHEBI:18420"/>
        <label>1</label>
    </ligand>
</feature>
<dbReference type="NCBIfam" id="TIGR00052">
    <property type="entry name" value="nudix-type nucleoside diphosphatase, YffH/AdpP family"/>
    <property type="match status" value="1"/>
</dbReference>
<dbReference type="PROSITE" id="PS51462">
    <property type="entry name" value="NUDIX"/>
    <property type="match status" value="1"/>
</dbReference>
<proteinExistence type="predicted"/>
<dbReference type="EMBL" id="QZEV01000013">
    <property type="protein sequence ID" value="RJL06111.1"/>
    <property type="molecule type" value="Genomic_DNA"/>
</dbReference>
<feature type="domain" description="Nudix hydrolase" evidence="5">
    <location>
        <begin position="194"/>
        <end position="334"/>
    </location>
</feature>
<comment type="caution">
    <text evidence="6">The sequence shown here is derived from an EMBL/GenBank/DDBJ whole genome shotgun (WGS) entry which is preliminary data.</text>
</comment>
<gene>
    <name evidence="6" type="ORF">D3P06_04855</name>
</gene>
<dbReference type="Proteomes" id="UP000285530">
    <property type="component" value="Unassembled WGS sequence"/>
</dbReference>
<evidence type="ECO:0000256" key="1">
    <source>
        <dbReference type="ARBA" id="ARBA00001946"/>
    </source>
</evidence>
<sequence length="356" mass="37981">MITVVGLLAMPPMLEALGLEGRPVTLAGRLTGGGLWGVDRNSWPAIGPGGALAGVEVQGNASLARYAQVMDLRPVDWQGRQVLGVAGQGTTEAARPDPDLAAEIARQIIDAGDHPAEHLAWRLPMIGIWAASRLRAQGRCHSGGDVVARRAGDAVRVIDRRPRFAGYFAVEERRLTHALHRGGHSAPMTREAFLMGDAAVLLPWDPRRDRVLVIEQFRFAPAMRGDPQPWLLEPIAGRVDAGETPEAAIAREAREEAGLDLRRLIHAFDAYPSPGAVCEFLFHYVGIADLPDGTAGIHGLDSESEDIRGHLMDRADLSAMVAAGRITNGPLIALSLWLDARAADLGVEPAPGPGGS</sequence>
<evidence type="ECO:0000256" key="3">
    <source>
        <dbReference type="PIRSR" id="PIRSR604385-2"/>
    </source>
</evidence>
<evidence type="ECO:0000256" key="4">
    <source>
        <dbReference type="PIRSR" id="PIRSR604385-3"/>
    </source>
</evidence>
<evidence type="ECO:0000256" key="2">
    <source>
        <dbReference type="ARBA" id="ARBA00022801"/>
    </source>
</evidence>
<feature type="binding site" evidence="3">
    <location>
        <position position="256"/>
    </location>
    <ligand>
        <name>Mg(2+)</name>
        <dbReference type="ChEBI" id="CHEBI:18420"/>
        <label>1</label>
    </ligand>
</feature>
<feature type="binding site" evidence="3">
    <location>
        <position position="236"/>
    </location>
    <ligand>
        <name>Mg(2+)</name>
        <dbReference type="ChEBI" id="CHEBI:18420"/>
        <label>1</label>
    </ligand>
</feature>
<dbReference type="CDD" id="cd24155">
    <property type="entry name" value="NUDIX_ADPRase"/>
    <property type="match status" value="1"/>
</dbReference>
<keyword evidence="3" id="KW-0479">Metal-binding</keyword>